<keyword evidence="4 11" id="KW-0347">Helicase</keyword>
<comment type="caution">
    <text evidence="11">The sequence shown here is derived from an EMBL/GenBank/DDBJ whole genome shotgun (WGS) entry which is preliminary data.</text>
</comment>
<dbReference type="InterPro" id="IPR011545">
    <property type="entry name" value="DEAD/DEAH_box_helicase_dom"/>
</dbReference>
<name>A0A132NUM1_GIAIN</name>
<dbReference type="GO" id="GO:0005524">
    <property type="term" value="F:ATP binding"/>
    <property type="evidence" value="ECO:0007669"/>
    <property type="project" value="UniProtKB-KW"/>
</dbReference>
<dbReference type="PANTHER" id="PTHR13710">
    <property type="entry name" value="DNA HELICASE RECQ FAMILY MEMBER"/>
    <property type="match status" value="1"/>
</dbReference>
<protein>
    <recommendedName>
        <fullName evidence="7">DNA 3'-5' helicase</fullName>
        <ecNumber evidence="7">5.6.2.4</ecNumber>
    </recommendedName>
</protein>
<comment type="catalytic activity">
    <reaction evidence="6">
        <text>Couples ATP hydrolysis with the unwinding of duplex DNA by translocating in the 3'-5' direction.</text>
        <dbReference type="EC" id="5.6.2.4"/>
    </reaction>
</comment>
<evidence type="ECO:0000256" key="4">
    <source>
        <dbReference type="ARBA" id="ARBA00022806"/>
    </source>
</evidence>
<dbReference type="SMART" id="SM00490">
    <property type="entry name" value="HELICc"/>
    <property type="match status" value="1"/>
</dbReference>
<dbReference type="PANTHER" id="PTHR13710:SF120">
    <property type="entry name" value="BIFUNCTIONAL 3'-5' EXONUCLEASE_ATP-DEPENDENT HELICASE WRN"/>
    <property type="match status" value="1"/>
</dbReference>
<dbReference type="InterPro" id="IPR004589">
    <property type="entry name" value="DNA_helicase_ATP-dep_RecQ"/>
</dbReference>
<dbReference type="GO" id="GO:0043138">
    <property type="term" value="F:3'-5' DNA helicase activity"/>
    <property type="evidence" value="ECO:0007669"/>
    <property type="project" value="UniProtKB-EC"/>
</dbReference>
<feature type="region of interest" description="Disordered" evidence="8">
    <location>
        <begin position="513"/>
        <end position="534"/>
    </location>
</feature>
<keyword evidence="2" id="KW-0547">Nucleotide-binding</keyword>
<proteinExistence type="inferred from homology"/>
<dbReference type="VEuPathDB" id="GiardiaDB:QR46_2247"/>
<evidence type="ECO:0000313" key="12">
    <source>
        <dbReference type="Proteomes" id="UP000070089"/>
    </source>
</evidence>
<dbReference type="SMART" id="SM00487">
    <property type="entry name" value="DEXDc"/>
    <property type="match status" value="1"/>
</dbReference>
<organism evidence="11 12">
    <name type="scientific">Giardia duodenalis assemblage B</name>
    <dbReference type="NCBI Taxonomy" id="1394984"/>
    <lineage>
        <taxon>Eukaryota</taxon>
        <taxon>Metamonada</taxon>
        <taxon>Diplomonadida</taxon>
        <taxon>Hexamitidae</taxon>
        <taxon>Giardiinae</taxon>
        <taxon>Giardia</taxon>
    </lineage>
</organism>
<feature type="domain" description="Helicase C-terminal" evidence="10">
    <location>
        <begin position="278"/>
        <end position="437"/>
    </location>
</feature>
<dbReference type="GO" id="GO:0000724">
    <property type="term" value="P:double-strand break repair via homologous recombination"/>
    <property type="evidence" value="ECO:0007669"/>
    <property type="project" value="TreeGrafter"/>
</dbReference>
<dbReference type="GO" id="GO:0016787">
    <property type="term" value="F:hydrolase activity"/>
    <property type="evidence" value="ECO:0007669"/>
    <property type="project" value="UniProtKB-KW"/>
</dbReference>
<evidence type="ECO:0000256" key="7">
    <source>
        <dbReference type="ARBA" id="ARBA00034808"/>
    </source>
</evidence>
<dbReference type="EMBL" id="JXTI01000057">
    <property type="protein sequence ID" value="KWX13755.1"/>
    <property type="molecule type" value="Genomic_DNA"/>
</dbReference>
<dbReference type="InterPro" id="IPR014001">
    <property type="entry name" value="Helicase_ATP-bd"/>
</dbReference>
<dbReference type="GO" id="GO:0003676">
    <property type="term" value="F:nucleic acid binding"/>
    <property type="evidence" value="ECO:0007669"/>
    <property type="project" value="InterPro"/>
</dbReference>
<dbReference type="PROSITE" id="PS51192">
    <property type="entry name" value="HELICASE_ATP_BIND_1"/>
    <property type="match status" value="1"/>
</dbReference>
<evidence type="ECO:0000256" key="8">
    <source>
        <dbReference type="SAM" id="MobiDB-lite"/>
    </source>
</evidence>
<sequence>MSVDTDAPDEHTTGAEEFLTGYHEVLRTVFGLTQFRDQQLEAITSIAEGNDTLVIFPTGAGKSLIYQLASVYSRKTAVVISPLISLMDDQVTKLRSLGITAFTVNSSTSMNTRVQAFDRMRTNPASISLLYVTPETFRLDEFVRLLKAMVTNGMVGFIAVDECHVLTDWGNTFRSSYRGLSSLRVNFPEVPIIALTATATKYTATDIVSCLQLSNSFKLFIRSFDRKNLYYRVMYVGANSSKIALLLDYLKNYQTCVVKSHASVSKHAKASQSGRRKPCSAEYPKTLGAVIVYCYTRDETEAVARRLSDEGFNAQHFHAKLSQDTKMQILIDWVKDGSDKQTQKAADPNDMQIIVATIAFGMGIDRSNVRLVVHYNIPRSMEGFYQESGRAGRDSEPAISLVLFDSADVSGAVTRIQRDGSDFELYSLYSFFSFCLQRKCRRRILLDYFNSGVENYSTDSAWCCDFCSGHSPSLTTVYSDILDGVMGKLSYYKNDKGNKFYGCLSQLLTADESQEPQLKQRPKKKSKSQKSKSQCSMIPAECSSTQAEPAPAILTELQLRTDNAPKYERAFRTHMRKVLLHLPPESLVKKLDEVHLSISTQAEGDSAIIEACYKKLYAKLKTMITYPTEDSIYALIFSFFGFTCL</sequence>
<keyword evidence="3" id="KW-0378">Hydrolase</keyword>
<dbReference type="GO" id="GO:0005634">
    <property type="term" value="C:nucleus"/>
    <property type="evidence" value="ECO:0007669"/>
    <property type="project" value="TreeGrafter"/>
</dbReference>
<feature type="compositionally biased region" description="Basic residues" evidence="8">
    <location>
        <begin position="520"/>
        <end position="530"/>
    </location>
</feature>
<comment type="similarity">
    <text evidence="1">Belongs to the helicase family. RecQ subfamily.</text>
</comment>
<dbReference type="Proteomes" id="UP000070089">
    <property type="component" value="Unassembled WGS sequence"/>
</dbReference>
<evidence type="ECO:0000313" key="11">
    <source>
        <dbReference type="EMBL" id="KWX13755.1"/>
    </source>
</evidence>
<dbReference type="AlphaFoldDB" id="A0A132NUM1"/>
<dbReference type="OrthoDB" id="10261556at2759"/>
<dbReference type="Gene3D" id="3.40.50.300">
    <property type="entry name" value="P-loop containing nucleotide triphosphate hydrolases"/>
    <property type="match status" value="2"/>
</dbReference>
<evidence type="ECO:0000256" key="5">
    <source>
        <dbReference type="ARBA" id="ARBA00022840"/>
    </source>
</evidence>
<dbReference type="NCBIfam" id="TIGR00614">
    <property type="entry name" value="recQ_fam"/>
    <property type="match status" value="1"/>
</dbReference>
<dbReference type="SUPFAM" id="SSF52540">
    <property type="entry name" value="P-loop containing nucleoside triphosphate hydrolases"/>
    <property type="match status" value="1"/>
</dbReference>
<dbReference type="GO" id="GO:0005737">
    <property type="term" value="C:cytoplasm"/>
    <property type="evidence" value="ECO:0007669"/>
    <property type="project" value="TreeGrafter"/>
</dbReference>
<dbReference type="Pfam" id="PF00271">
    <property type="entry name" value="Helicase_C"/>
    <property type="match status" value="1"/>
</dbReference>
<evidence type="ECO:0000259" key="9">
    <source>
        <dbReference type="PROSITE" id="PS51192"/>
    </source>
</evidence>
<dbReference type="Pfam" id="PF00270">
    <property type="entry name" value="DEAD"/>
    <property type="match status" value="1"/>
</dbReference>
<dbReference type="GO" id="GO:0005694">
    <property type="term" value="C:chromosome"/>
    <property type="evidence" value="ECO:0007669"/>
    <property type="project" value="TreeGrafter"/>
</dbReference>
<accession>A0A132NUM1</accession>
<dbReference type="PROSITE" id="PS51194">
    <property type="entry name" value="HELICASE_CTER"/>
    <property type="match status" value="1"/>
</dbReference>
<feature type="domain" description="Helicase ATP-binding" evidence="9">
    <location>
        <begin position="43"/>
        <end position="217"/>
    </location>
</feature>
<evidence type="ECO:0000256" key="1">
    <source>
        <dbReference type="ARBA" id="ARBA00005446"/>
    </source>
</evidence>
<evidence type="ECO:0000256" key="3">
    <source>
        <dbReference type="ARBA" id="ARBA00022801"/>
    </source>
</evidence>
<dbReference type="GO" id="GO:0009378">
    <property type="term" value="F:four-way junction helicase activity"/>
    <property type="evidence" value="ECO:0007669"/>
    <property type="project" value="TreeGrafter"/>
</dbReference>
<evidence type="ECO:0000259" key="10">
    <source>
        <dbReference type="PROSITE" id="PS51194"/>
    </source>
</evidence>
<dbReference type="InterPro" id="IPR001650">
    <property type="entry name" value="Helicase_C-like"/>
</dbReference>
<dbReference type="CDD" id="cd17920">
    <property type="entry name" value="DEXHc_RecQ"/>
    <property type="match status" value="1"/>
</dbReference>
<reference evidence="11 12" key="1">
    <citation type="journal article" date="2015" name="Mol. Biochem. Parasitol.">
        <title>Identification of polymorphic genes for use in assemblage B genotyping assays through comparative genomics of multiple assemblage B Giardia duodenalis isolates.</title>
        <authorList>
            <person name="Wielinga C."/>
            <person name="Thompson R.C."/>
            <person name="Monis P."/>
            <person name="Ryan U."/>
        </authorList>
    </citation>
    <scope>NUCLEOTIDE SEQUENCE [LARGE SCALE GENOMIC DNA]</scope>
    <source>
        <strain evidence="11 12">BAH15c1</strain>
    </source>
</reference>
<keyword evidence="5" id="KW-0067">ATP-binding</keyword>
<gene>
    <name evidence="11" type="ORF">QR46_2247</name>
</gene>
<evidence type="ECO:0000256" key="6">
    <source>
        <dbReference type="ARBA" id="ARBA00034617"/>
    </source>
</evidence>
<dbReference type="InterPro" id="IPR027417">
    <property type="entry name" value="P-loop_NTPase"/>
</dbReference>
<evidence type="ECO:0000256" key="2">
    <source>
        <dbReference type="ARBA" id="ARBA00022741"/>
    </source>
</evidence>
<dbReference type="EC" id="5.6.2.4" evidence="7"/>